<gene>
    <name evidence="2" type="ORF">HRJ53_10160</name>
</gene>
<organism evidence="2 3">
    <name type="scientific">Candidatus Acidiferrum panamense</name>
    <dbReference type="NCBI Taxonomy" id="2741543"/>
    <lineage>
        <taxon>Bacteria</taxon>
        <taxon>Pseudomonadati</taxon>
        <taxon>Acidobacteriota</taxon>
        <taxon>Terriglobia</taxon>
        <taxon>Candidatus Acidiferrales</taxon>
        <taxon>Candidatus Acidiferrum</taxon>
    </lineage>
</organism>
<dbReference type="Proteomes" id="UP000567293">
    <property type="component" value="Unassembled WGS sequence"/>
</dbReference>
<reference evidence="2" key="1">
    <citation type="submission" date="2020-06" db="EMBL/GenBank/DDBJ databases">
        <title>Legume-microbial interactions unlock mineral nutrients during tropical forest succession.</title>
        <authorList>
            <person name="Epihov D.Z."/>
        </authorList>
    </citation>
    <scope>NUCLEOTIDE SEQUENCE [LARGE SCALE GENOMIC DNA]</scope>
    <source>
        <strain evidence="2">Pan2503</strain>
    </source>
</reference>
<evidence type="ECO:0000313" key="2">
    <source>
        <dbReference type="EMBL" id="MBA0085350.1"/>
    </source>
</evidence>
<accession>A0A7V8SWJ0</accession>
<evidence type="ECO:0000256" key="1">
    <source>
        <dbReference type="SAM" id="Phobius"/>
    </source>
</evidence>
<protein>
    <submittedName>
        <fullName evidence="2">Uncharacterized protein</fullName>
    </submittedName>
</protein>
<keyword evidence="1" id="KW-1133">Transmembrane helix</keyword>
<sequence>MAIFLAGSLLFPYVSQVYPPLDLDGMLVFFGLGTSSGGLLAGYLFDQAQRYSVPFTLDLGLAAAGLVLLLVTGRQTRPVALPALQSESSLA</sequence>
<evidence type="ECO:0000313" key="3">
    <source>
        <dbReference type="Proteomes" id="UP000567293"/>
    </source>
</evidence>
<keyword evidence="1" id="KW-0472">Membrane</keyword>
<dbReference type="InterPro" id="IPR036259">
    <property type="entry name" value="MFS_trans_sf"/>
</dbReference>
<proteinExistence type="predicted"/>
<keyword evidence="3" id="KW-1185">Reference proteome</keyword>
<feature type="transmembrane region" description="Helical" evidence="1">
    <location>
        <begin position="52"/>
        <end position="71"/>
    </location>
</feature>
<name>A0A7V8SWJ0_9BACT</name>
<dbReference type="SUPFAM" id="SSF103473">
    <property type="entry name" value="MFS general substrate transporter"/>
    <property type="match status" value="1"/>
</dbReference>
<keyword evidence="1" id="KW-0812">Transmembrane</keyword>
<dbReference type="EMBL" id="JACDQQ010000980">
    <property type="protein sequence ID" value="MBA0085350.1"/>
    <property type="molecule type" value="Genomic_DNA"/>
</dbReference>
<comment type="caution">
    <text evidence="2">The sequence shown here is derived from an EMBL/GenBank/DDBJ whole genome shotgun (WGS) entry which is preliminary data.</text>
</comment>
<feature type="transmembrane region" description="Helical" evidence="1">
    <location>
        <begin position="26"/>
        <end position="45"/>
    </location>
</feature>
<dbReference type="AlphaFoldDB" id="A0A7V8SWJ0"/>